<dbReference type="EMBL" id="JBEHCU010011892">
    <property type="protein sequence ID" value="KAL1376141.1"/>
    <property type="molecule type" value="Genomic_DNA"/>
</dbReference>
<dbReference type="InterPro" id="IPR000618">
    <property type="entry name" value="Insect_cuticle"/>
</dbReference>
<organism evidence="3 4">
    <name type="scientific">Culex pipiens pipiens</name>
    <name type="common">Northern house mosquito</name>
    <dbReference type="NCBI Taxonomy" id="38569"/>
    <lineage>
        <taxon>Eukaryota</taxon>
        <taxon>Metazoa</taxon>
        <taxon>Ecdysozoa</taxon>
        <taxon>Arthropoda</taxon>
        <taxon>Hexapoda</taxon>
        <taxon>Insecta</taxon>
        <taxon>Pterygota</taxon>
        <taxon>Neoptera</taxon>
        <taxon>Endopterygota</taxon>
        <taxon>Diptera</taxon>
        <taxon>Nematocera</taxon>
        <taxon>Culicoidea</taxon>
        <taxon>Culicidae</taxon>
        <taxon>Culicinae</taxon>
        <taxon>Culicini</taxon>
        <taxon>Culex</taxon>
        <taxon>Culex</taxon>
    </lineage>
</organism>
<keyword evidence="1" id="KW-0193">Cuticle</keyword>
<evidence type="ECO:0000256" key="1">
    <source>
        <dbReference type="PROSITE-ProRule" id="PRU00497"/>
    </source>
</evidence>
<keyword evidence="4" id="KW-1185">Reference proteome</keyword>
<gene>
    <name evidence="3" type="ORF">pipiens_004493</name>
</gene>
<keyword evidence="2" id="KW-0732">Signal</keyword>
<evidence type="ECO:0000313" key="4">
    <source>
        <dbReference type="Proteomes" id="UP001562425"/>
    </source>
</evidence>
<protein>
    <submittedName>
        <fullName evidence="3">Uncharacterized protein</fullName>
    </submittedName>
</protein>
<proteinExistence type="predicted"/>
<feature type="signal peptide" evidence="2">
    <location>
        <begin position="1"/>
        <end position="19"/>
    </location>
</feature>
<evidence type="ECO:0000313" key="3">
    <source>
        <dbReference type="EMBL" id="KAL1376141.1"/>
    </source>
</evidence>
<dbReference type="Proteomes" id="UP001562425">
    <property type="component" value="Unassembled WGS sequence"/>
</dbReference>
<dbReference type="GO" id="GO:0042302">
    <property type="term" value="F:structural constituent of cuticle"/>
    <property type="evidence" value="ECO:0007669"/>
    <property type="project" value="UniProtKB-UniRule"/>
</dbReference>
<name>A0ABD1CIH5_CULPP</name>
<reference evidence="3 4" key="1">
    <citation type="submission" date="2024-05" db="EMBL/GenBank/DDBJ databases">
        <title>Culex pipiens pipiens assembly and annotation.</title>
        <authorList>
            <person name="Alout H."/>
            <person name="Durand T."/>
        </authorList>
    </citation>
    <scope>NUCLEOTIDE SEQUENCE [LARGE SCALE GENOMIC DNA]</scope>
    <source>
        <strain evidence="3">HA-2024</strain>
        <tissue evidence="3">Whole body</tissue>
    </source>
</reference>
<comment type="caution">
    <text evidence="3">The sequence shown here is derived from an EMBL/GenBank/DDBJ whole genome shotgun (WGS) entry which is preliminary data.</text>
</comment>
<accession>A0ABD1CIH5</accession>
<dbReference type="Pfam" id="PF00379">
    <property type="entry name" value="Chitin_bind_4"/>
    <property type="match status" value="1"/>
</dbReference>
<dbReference type="AlphaFoldDB" id="A0ABD1CIH5"/>
<feature type="chain" id="PRO_5044789187" evidence="2">
    <location>
        <begin position="20"/>
        <end position="128"/>
    </location>
</feature>
<sequence length="128" mass="14609">MRLGLLLACCITLATSSFGLPLEKTNDDGVKVTKLINRNNGDRYLLLYLLSDDQFRYERGYFKKKSDSDEMVWTVIGRYRYRSPEGEFYSYKYSAGEEGFKQQVVNSSDDPLDVVNRIDPKALASLVG</sequence>
<evidence type="ECO:0000256" key="2">
    <source>
        <dbReference type="SAM" id="SignalP"/>
    </source>
</evidence>
<dbReference type="PROSITE" id="PS51155">
    <property type="entry name" value="CHIT_BIND_RR_2"/>
    <property type="match status" value="1"/>
</dbReference>